<keyword evidence="4 9" id="KW-0375">Hydrogen ion transport</keyword>
<evidence type="ECO:0000256" key="9">
    <source>
        <dbReference type="RuleBase" id="RU368017"/>
    </source>
</evidence>
<reference evidence="13" key="1">
    <citation type="submission" date="2025-08" db="UniProtKB">
        <authorList>
            <consortium name="RefSeq"/>
        </authorList>
    </citation>
    <scope>IDENTIFICATION</scope>
    <source>
        <tissue evidence="13">Whole Larva</tissue>
    </source>
</reference>
<gene>
    <name evidence="13" type="primary">LOC108564758</name>
</gene>
<protein>
    <recommendedName>
        <fullName evidence="9">ATP synthase subunit b</fullName>
    </recommendedName>
</protein>
<dbReference type="InterPro" id="IPR013837">
    <property type="entry name" value="ATP_synth_F0_suB"/>
</dbReference>
<dbReference type="PANTHER" id="PTHR12733:SF3">
    <property type="entry name" value="ATP SYNTHASE F(0) COMPLEX SUBUNIT B1, MITOCHONDRIAL"/>
    <property type="match status" value="1"/>
</dbReference>
<evidence type="ECO:0000256" key="1">
    <source>
        <dbReference type="ARBA" id="ARBA00007479"/>
    </source>
</evidence>
<dbReference type="Proteomes" id="UP000695000">
    <property type="component" value="Unplaced"/>
</dbReference>
<evidence type="ECO:0000256" key="4">
    <source>
        <dbReference type="ARBA" id="ARBA00022781"/>
    </source>
</evidence>
<organism evidence="12 13">
    <name type="scientific">Nicrophorus vespilloides</name>
    <name type="common">Boreal carrion beetle</name>
    <dbReference type="NCBI Taxonomy" id="110193"/>
    <lineage>
        <taxon>Eukaryota</taxon>
        <taxon>Metazoa</taxon>
        <taxon>Ecdysozoa</taxon>
        <taxon>Arthropoda</taxon>
        <taxon>Hexapoda</taxon>
        <taxon>Insecta</taxon>
        <taxon>Pterygota</taxon>
        <taxon>Neoptera</taxon>
        <taxon>Endopterygota</taxon>
        <taxon>Coleoptera</taxon>
        <taxon>Polyphaga</taxon>
        <taxon>Staphyliniformia</taxon>
        <taxon>Silphidae</taxon>
        <taxon>Nicrophorinae</taxon>
        <taxon>Nicrophorus</taxon>
    </lineage>
</organism>
<keyword evidence="7 9" id="KW-0496">Mitochondrion</keyword>
<keyword evidence="8 9" id="KW-0472">Membrane</keyword>
<evidence type="ECO:0000256" key="11">
    <source>
        <dbReference type="SAM" id="Phobius"/>
    </source>
</evidence>
<evidence type="ECO:0000313" key="13">
    <source>
        <dbReference type="RefSeq" id="XP_017779363.1"/>
    </source>
</evidence>
<feature type="transmembrane region" description="Helical" evidence="11">
    <location>
        <begin position="125"/>
        <end position="146"/>
    </location>
</feature>
<dbReference type="Pfam" id="PF05405">
    <property type="entry name" value="Mt_ATP-synt_B"/>
    <property type="match status" value="1"/>
</dbReference>
<evidence type="ECO:0000256" key="3">
    <source>
        <dbReference type="ARBA" id="ARBA00022547"/>
    </source>
</evidence>
<keyword evidence="5 9" id="KW-0999">Mitochondrion inner membrane</keyword>
<comment type="function">
    <text evidence="9">Subunit b, of the mitochondrial membrane ATP synthase complex (F(1)F(0) ATP synthase or Complex V) that produces ATP from ADP in the presence of a proton gradient across the membrane which is generated by electron transport complexes of the respiratory chain. ATP synthase complex consist of a soluble F(1) head domain - the catalytic core - and a membrane F(1) domain - the membrane proton channel. These two domains are linked by a central stalk rotating inside the F(1) region and a stationary peripheral stalk. During catalysis, ATP synthesis in the catalytic domain of F(1) is coupled via a rotary mechanism of the central stalk subunits to proton translocation. In vivo, can only synthesize ATP although its ATP hydrolase activity can be activated artificially in vitro. Part of the complex F(0) domain. Part of the complex F(0) domain and the peripheric stalk, which acts as a stator to hold the catalytic alpha(3)beta(3) subcomplex and subunit a/ATP6 static relative to the rotary elements.</text>
</comment>
<dbReference type="GeneID" id="108564758"/>
<proteinExistence type="inferred from homology"/>
<evidence type="ECO:0000313" key="12">
    <source>
        <dbReference type="Proteomes" id="UP000695000"/>
    </source>
</evidence>
<comment type="similarity">
    <text evidence="1 9">Belongs to the eukaryotic ATPase B chain family.</text>
</comment>
<dbReference type="RefSeq" id="XP_017779363.1">
    <property type="nucleotide sequence ID" value="XM_017923874.1"/>
</dbReference>
<dbReference type="InterPro" id="IPR008688">
    <property type="entry name" value="ATP_synth_Bsub_B/MI25"/>
</dbReference>
<dbReference type="PANTHER" id="PTHR12733">
    <property type="entry name" value="MITOCHONDRIAL ATP SYNTHASE B CHAIN"/>
    <property type="match status" value="1"/>
</dbReference>
<evidence type="ECO:0000256" key="6">
    <source>
        <dbReference type="ARBA" id="ARBA00023065"/>
    </source>
</evidence>
<evidence type="ECO:0000256" key="8">
    <source>
        <dbReference type="ARBA" id="ARBA00023136"/>
    </source>
</evidence>
<name>A0ABM1MXR3_NICVS</name>
<keyword evidence="2 9" id="KW-0813">Transport</keyword>
<evidence type="ECO:0000256" key="5">
    <source>
        <dbReference type="ARBA" id="ARBA00022792"/>
    </source>
</evidence>
<dbReference type="SUPFAM" id="SSF161060">
    <property type="entry name" value="ATP synthase B chain-like"/>
    <property type="match status" value="1"/>
</dbReference>
<keyword evidence="3 9" id="KW-0138">CF(0)</keyword>
<evidence type="ECO:0000256" key="2">
    <source>
        <dbReference type="ARBA" id="ARBA00022448"/>
    </source>
</evidence>
<feature type="region of interest" description="Disordered" evidence="10">
    <location>
        <begin position="84"/>
        <end position="107"/>
    </location>
</feature>
<feature type="transmembrane region" description="Helical" evidence="11">
    <location>
        <begin position="158"/>
        <end position="176"/>
    </location>
</feature>
<keyword evidence="11" id="KW-0812">Transmembrane</keyword>
<comment type="subcellular location">
    <subcellularLocation>
        <location evidence="9">Mitochondrion</location>
    </subcellularLocation>
    <subcellularLocation>
        <location evidence="9">Mitochondrion inner membrane</location>
    </subcellularLocation>
</comment>
<evidence type="ECO:0000256" key="7">
    <source>
        <dbReference type="ARBA" id="ARBA00023128"/>
    </source>
</evidence>
<sequence>MYFIRSALLKRYFYVGRRVYATKYLDNRFPNIRTTSVSARKIAENLLQDIPEIDARNLFKAVKKWLILNDRHDEVVKPKTTETALPVPYSTSSDGGEQKGGSLRPVRGEPGKVHLGMIPVEWVQYFYGTTGVTGFYTFCFTYGTYLISKEKLVMEHEYYTALATVVFWVLAAKFVGPSLGKSLDKEVDKYESDMNHNRTMEVKFANESIAMEEKNQLSMEGHLMLMDAKRENVALQLELAFRQRQMMVYRETLRRLEFQVVKQYIERRIAHHNIMEWVVREVKKSITPDYDKIYQNECIDNLTKLAEKNKR</sequence>
<keyword evidence="6 9" id="KW-0406">Ion transport</keyword>
<keyword evidence="11" id="KW-1133">Transmembrane helix</keyword>
<keyword evidence="12" id="KW-1185">Reference proteome</keyword>
<comment type="subunit">
    <text evidence="9">F-type ATPases have 2 components, CF(1) - the catalytic core - and CF(0) - the membrane proton channel. CF(1) and CF(0) have multiple subunits.</text>
</comment>
<dbReference type="Gene3D" id="1.20.5.2210">
    <property type="match status" value="1"/>
</dbReference>
<evidence type="ECO:0000256" key="10">
    <source>
        <dbReference type="SAM" id="MobiDB-lite"/>
    </source>
</evidence>
<accession>A0ABM1MXR3</accession>